<dbReference type="InterPro" id="IPR000878">
    <property type="entry name" value="4pyrrol_Mease"/>
</dbReference>
<evidence type="ECO:0000256" key="1">
    <source>
        <dbReference type="ARBA" id="ARBA00022490"/>
    </source>
</evidence>
<protein>
    <recommendedName>
        <fullName evidence="6">Ribosomal RNA small subunit methyltransferase I</fullName>
        <ecNumber evidence="6">2.1.1.198</ecNumber>
    </recommendedName>
    <alternativeName>
        <fullName evidence="6">16S rRNA 2'-O-ribose C1402 methyltransferase</fullName>
    </alternativeName>
    <alternativeName>
        <fullName evidence="6">rRNA (cytidine-2'-O-)-methyltransferase RsmI</fullName>
    </alternativeName>
</protein>
<comment type="subcellular location">
    <subcellularLocation>
        <location evidence="6">Cytoplasm</location>
    </subcellularLocation>
</comment>
<dbReference type="EMBL" id="CP148066">
    <property type="protein sequence ID" value="WXL28314.1"/>
    <property type="molecule type" value="Genomic_DNA"/>
</dbReference>
<evidence type="ECO:0000313" key="9">
    <source>
        <dbReference type="Proteomes" id="UP001460679"/>
    </source>
</evidence>
<dbReference type="SUPFAM" id="SSF53790">
    <property type="entry name" value="Tetrapyrrole methylase"/>
    <property type="match status" value="1"/>
</dbReference>
<gene>
    <name evidence="6 8" type="primary">rsmI</name>
    <name evidence="8" type="ORF">WG616_03030</name>
</gene>
<keyword evidence="9" id="KW-1185">Reference proteome</keyword>
<dbReference type="InterPro" id="IPR035996">
    <property type="entry name" value="4pyrrol_Methylase_sf"/>
</dbReference>
<evidence type="ECO:0000259" key="7">
    <source>
        <dbReference type="Pfam" id="PF00590"/>
    </source>
</evidence>
<dbReference type="NCBIfam" id="TIGR00096">
    <property type="entry name" value="16S rRNA (cytidine(1402)-2'-O)-methyltransferase"/>
    <property type="match status" value="1"/>
</dbReference>
<dbReference type="InterPro" id="IPR014777">
    <property type="entry name" value="4pyrrole_Mease_sub1"/>
</dbReference>
<comment type="catalytic activity">
    <reaction evidence="6">
        <text>cytidine(1402) in 16S rRNA + S-adenosyl-L-methionine = 2'-O-methylcytidine(1402) in 16S rRNA + S-adenosyl-L-homocysteine + H(+)</text>
        <dbReference type="Rhea" id="RHEA:42924"/>
        <dbReference type="Rhea" id="RHEA-COMP:10285"/>
        <dbReference type="Rhea" id="RHEA-COMP:10286"/>
        <dbReference type="ChEBI" id="CHEBI:15378"/>
        <dbReference type="ChEBI" id="CHEBI:57856"/>
        <dbReference type="ChEBI" id="CHEBI:59789"/>
        <dbReference type="ChEBI" id="CHEBI:74495"/>
        <dbReference type="ChEBI" id="CHEBI:82748"/>
        <dbReference type="EC" id="2.1.1.198"/>
    </reaction>
</comment>
<keyword evidence="2 6" id="KW-0698">rRNA processing</keyword>
<evidence type="ECO:0000256" key="4">
    <source>
        <dbReference type="ARBA" id="ARBA00022679"/>
    </source>
</evidence>
<evidence type="ECO:0000256" key="3">
    <source>
        <dbReference type="ARBA" id="ARBA00022603"/>
    </source>
</evidence>
<feature type="domain" description="Tetrapyrrole methylase" evidence="7">
    <location>
        <begin position="3"/>
        <end position="199"/>
    </location>
</feature>
<comment type="similarity">
    <text evidence="6">Belongs to the methyltransferase superfamily. RsmI family.</text>
</comment>
<dbReference type="InterPro" id="IPR008189">
    <property type="entry name" value="rRNA_ssu_MeTfrase_I"/>
</dbReference>
<dbReference type="EC" id="2.1.1.198" evidence="6"/>
<accession>A0ABZ2RT64</accession>
<evidence type="ECO:0000256" key="2">
    <source>
        <dbReference type="ARBA" id="ARBA00022552"/>
    </source>
</evidence>
<dbReference type="Proteomes" id="UP001460679">
    <property type="component" value="Chromosome"/>
</dbReference>
<dbReference type="GO" id="GO:0008168">
    <property type="term" value="F:methyltransferase activity"/>
    <property type="evidence" value="ECO:0007669"/>
    <property type="project" value="UniProtKB-KW"/>
</dbReference>
<dbReference type="PROSITE" id="PS01296">
    <property type="entry name" value="RSMI"/>
    <property type="match status" value="1"/>
</dbReference>
<dbReference type="PANTHER" id="PTHR46111">
    <property type="entry name" value="RIBOSOMAL RNA SMALL SUBUNIT METHYLTRANSFERASE I"/>
    <property type="match status" value="1"/>
</dbReference>
<keyword evidence="1 6" id="KW-0963">Cytoplasm</keyword>
<dbReference type="InterPro" id="IPR018063">
    <property type="entry name" value="SAM_MeTrfase_RsmI_CS"/>
</dbReference>
<dbReference type="Gene3D" id="3.40.1010.10">
    <property type="entry name" value="Cobalt-precorrin-4 Transmethylase, Domain 1"/>
    <property type="match status" value="1"/>
</dbReference>
<proteinExistence type="inferred from homology"/>
<keyword evidence="4 6" id="KW-0808">Transferase</keyword>
<sequence length="232" mass="26697">MSKLYIVGTPIGNLKDITYRAVETLHNVDYIFCEDTRTSSVLLKHYEIKTKTLSYHNFNEKEMAKKIVNLIQDGKEVAIISDAGMPVISDPGFEVIKQCEDSNIEVDVIGGPTALIHALIKSNFGASFTFLGFLKDKSQQRLNFFETLDYGVYVCYVSPHKLIATLEDFDKHYQNRAEIFLIKEMTKKYEKFYRGFASDIISELEDNIKGEFVLVFNYQKPKRVKVNKYAQN</sequence>
<organism evidence="8 9">
    <name type="scientific">[Mycoplasma] gypis</name>
    <dbReference type="NCBI Taxonomy" id="92404"/>
    <lineage>
        <taxon>Bacteria</taxon>
        <taxon>Bacillati</taxon>
        <taxon>Mycoplasmatota</taxon>
        <taxon>Mycoplasmoidales</taxon>
        <taxon>Metamycoplasmataceae</taxon>
        <taxon>Metamycoplasma</taxon>
    </lineage>
</organism>
<name>A0ABZ2RT64_9BACT</name>
<comment type="function">
    <text evidence="6">Catalyzes the 2'-O-methylation of the ribose of cytidine 1402 (C1402) in 16S rRNA.</text>
</comment>
<keyword evidence="5 6" id="KW-0949">S-adenosyl-L-methionine</keyword>
<evidence type="ECO:0000313" key="8">
    <source>
        <dbReference type="EMBL" id="WXL28314.1"/>
    </source>
</evidence>
<reference evidence="8" key="1">
    <citation type="submission" date="2024-03" db="EMBL/GenBank/DDBJ databases">
        <title>Complete genome sequence of Mycoplasma gypis type strain B1/T1.</title>
        <authorList>
            <person name="Spergser J."/>
        </authorList>
    </citation>
    <scope>NUCLEOTIDE SEQUENCE [LARGE SCALE GENOMIC DNA]</scope>
    <source>
        <strain evidence="8">B1/T1</strain>
    </source>
</reference>
<dbReference type="CDD" id="cd11648">
    <property type="entry name" value="RsmI"/>
    <property type="match status" value="1"/>
</dbReference>
<dbReference type="InterPro" id="IPR014776">
    <property type="entry name" value="4pyrrole_Mease_sub2"/>
</dbReference>
<dbReference type="PANTHER" id="PTHR46111:SF1">
    <property type="entry name" value="RIBOSOMAL RNA SMALL SUBUNIT METHYLTRANSFERASE I"/>
    <property type="match status" value="1"/>
</dbReference>
<dbReference type="RefSeq" id="WP_205499461.1">
    <property type="nucleotide sequence ID" value="NZ_CP148066.1"/>
</dbReference>
<dbReference type="HAMAP" id="MF_01877">
    <property type="entry name" value="16SrRNA_methyltr_I"/>
    <property type="match status" value="1"/>
</dbReference>
<keyword evidence="3 6" id="KW-0489">Methyltransferase</keyword>
<dbReference type="GO" id="GO:0032259">
    <property type="term" value="P:methylation"/>
    <property type="evidence" value="ECO:0007669"/>
    <property type="project" value="UniProtKB-KW"/>
</dbReference>
<dbReference type="PIRSF" id="PIRSF005917">
    <property type="entry name" value="MTase_YraL"/>
    <property type="match status" value="1"/>
</dbReference>
<dbReference type="Gene3D" id="3.30.950.10">
    <property type="entry name" value="Methyltransferase, Cobalt-precorrin-4 Transmethylase, Domain 2"/>
    <property type="match status" value="1"/>
</dbReference>
<evidence type="ECO:0000256" key="5">
    <source>
        <dbReference type="ARBA" id="ARBA00022691"/>
    </source>
</evidence>
<dbReference type="Pfam" id="PF00590">
    <property type="entry name" value="TP_methylase"/>
    <property type="match status" value="1"/>
</dbReference>
<evidence type="ECO:0000256" key="6">
    <source>
        <dbReference type="HAMAP-Rule" id="MF_01877"/>
    </source>
</evidence>